<evidence type="ECO:0000313" key="10">
    <source>
        <dbReference type="EMBL" id="CAH1800077.1"/>
    </source>
</evidence>
<accession>A0A8J1TA80</accession>
<dbReference type="AlphaFoldDB" id="A0A8J1TA80"/>
<evidence type="ECO:0000256" key="6">
    <source>
        <dbReference type="ARBA" id="ARBA00022917"/>
    </source>
</evidence>
<keyword evidence="5" id="KW-0694">RNA-binding</keyword>
<keyword evidence="7 8" id="KW-0385">Hypusine</keyword>
<dbReference type="InterPro" id="IPR014722">
    <property type="entry name" value="Rib_uL2_dom2"/>
</dbReference>
<evidence type="ECO:0000256" key="1">
    <source>
        <dbReference type="ARBA" id="ARBA00004496"/>
    </source>
</evidence>
<dbReference type="GO" id="GO:0005737">
    <property type="term" value="C:cytoplasm"/>
    <property type="evidence" value="ECO:0007669"/>
    <property type="project" value="UniProtKB-SubCell"/>
</dbReference>
<dbReference type="InterPro" id="IPR008991">
    <property type="entry name" value="Translation_prot_SH3-like_sf"/>
</dbReference>
<dbReference type="EMBL" id="CAIIXF020000011">
    <property type="protein sequence ID" value="CAH1800077.1"/>
    <property type="molecule type" value="Genomic_DNA"/>
</dbReference>
<reference evidence="10" key="1">
    <citation type="submission" date="2022-03" db="EMBL/GenBank/DDBJ databases">
        <authorList>
            <person name="Martin C."/>
        </authorList>
    </citation>
    <scope>NUCLEOTIDE SEQUENCE</scope>
</reference>
<dbReference type="Gene3D" id="2.30.30.30">
    <property type="match status" value="1"/>
</dbReference>
<dbReference type="OrthoDB" id="9975114at2759"/>
<dbReference type="InterPro" id="IPR012340">
    <property type="entry name" value="NA-bd_OB-fold"/>
</dbReference>
<comment type="caution">
    <text evidence="10">The sequence shown here is derived from an EMBL/GenBank/DDBJ whole genome shotgun (WGS) entry which is preliminary data.</text>
</comment>
<dbReference type="NCBIfam" id="TIGR00037">
    <property type="entry name" value="eIF_5A"/>
    <property type="match status" value="1"/>
</dbReference>
<dbReference type="InterPro" id="IPR019769">
    <property type="entry name" value="Trans_elong_IF5A_hypusine_site"/>
</dbReference>
<sequence>MTEESFASSGAGAASCYPVQCSTLRKGGHVMIKGHPCKIVNLSSASPGKHGHAKIQLVGLDIFTGSRYEDSCPSKHTMSVPEVNKNEIHVLSVAHDGYISLLLENGEIRRDLKVPDNGLGKEIHDRIKQEEDIAVCILSACEQEAIIGVKKLHFDP</sequence>
<name>A0A8J1TA80_OWEFU</name>
<dbReference type="GO" id="GO:0043022">
    <property type="term" value="F:ribosome binding"/>
    <property type="evidence" value="ECO:0007669"/>
    <property type="project" value="UniProtKB-UniRule"/>
</dbReference>
<dbReference type="SUPFAM" id="SSF50249">
    <property type="entry name" value="Nucleic acid-binding proteins"/>
    <property type="match status" value="1"/>
</dbReference>
<comment type="PTM">
    <text evidence="8">eIF-5A seems to be the only eukaryotic protein to have a hypusine residue which is a post-translational modification of a lysine by the addition of a butylamino group.</text>
</comment>
<dbReference type="InterPro" id="IPR048670">
    <property type="entry name" value="IF5A-like_N"/>
</dbReference>
<dbReference type="GO" id="GO:0045901">
    <property type="term" value="P:positive regulation of translational elongation"/>
    <property type="evidence" value="ECO:0007669"/>
    <property type="project" value="UniProtKB-UniRule"/>
</dbReference>
<evidence type="ECO:0000256" key="2">
    <source>
        <dbReference type="ARBA" id="ARBA00006016"/>
    </source>
</evidence>
<keyword evidence="11" id="KW-1185">Reference proteome</keyword>
<keyword evidence="6 8" id="KW-0648">Protein biosynthesis</keyword>
<dbReference type="PIRSF" id="PIRSF003025">
    <property type="entry name" value="eIF5A"/>
    <property type="match status" value="1"/>
</dbReference>
<keyword evidence="3" id="KW-0963">Cytoplasm</keyword>
<organism evidence="10 11">
    <name type="scientific">Owenia fusiformis</name>
    <name type="common">Polychaete worm</name>
    <dbReference type="NCBI Taxonomy" id="6347"/>
    <lineage>
        <taxon>Eukaryota</taxon>
        <taxon>Metazoa</taxon>
        <taxon>Spiralia</taxon>
        <taxon>Lophotrochozoa</taxon>
        <taxon>Annelida</taxon>
        <taxon>Polychaeta</taxon>
        <taxon>Sedentaria</taxon>
        <taxon>Canalipalpata</taxon>
        <taxon>Sabellida</taxon>
        <taxon>Oweniida</taxon>
        <taxon>Oweniidae</taxon>
        <taxon>Owenia</taxon>
    </lineage>
</organism>
<dbReference type="SUPFAM" id="SSF50104">
    <property type="entry name" value="Translation proteins SH3-like domain"/>
    <property type="match status" value="1"/>
</dbReference>
<comment type="subcellular location">
    <subcellularLocation>
        <location evidence="1">Cytoplasm</location>
    </subcellularLocation>
</comment>
<protein>
    <recommendedName>
        <fullName evidence="8">Eukaryotic translation initiation factor 5A</fullName>
        <shortName evidence="8">eIF-5A</shortName>
    </recommendedName>
</protein>
<dbReference type="GO" id="GO:0003746">
    <property type="term" value="F:translation elongation factor activity"/>
    <property type="evidence" value="ECO:0007669"/>
    <property type="project" value="UniProtKB-UniRule"/>
</dbReference>
<dbReference type="PANTHER" id="PTHR11673">
    <property type="entry name" value="TRANSLATION INITIATION FACTOR 5A FAMILY MEMBER"/>
    <property type="match status" value="1"/>
</dbReference>
<evidence type="ECO:0000256" key="5">
    <source>
        <dbReference type="ARBA" id="ARBA00022884"/>
    </source>
</evidence>
<dbReference type="Pfam" id="PF21485">
    <property type="entry name" value="IF5A-like_N"/>
    <property type="match status" value="1"/>
</dbReference>
<evidence type="ECO:0000256" key="7">
    <source>
        <dbReference type="ARBA" id="ARBA00023071"/>
    </source>
</evidence>
<dbReference type="Proteomes" id="UP000749559">
    <property type="component" value="Unassembled WGS sequence"/>
</dbReference>
<dbReference type="PROSITE" id="PS00302">
    <property type="entry name" value="IF5A_HYPUSINE"/>
    <property type="match status" value="1"/>
</dbReference>
<comment type="similarity">
    <text evidence="2 8">Belongs to the eIF-5A family.</text>
</comment>
<evidence type="ECO:0000256" key="3">
    <source>
        <dbReference type="ARBA" id="ARBA00022490"/>
    </source>
</evidence>
<evidence type="ECO:0000256" key="4">
    <source>
        <dbReference type="ARBA" id="ARBA00022768"/>
    </source>
</evidence>
<comment type="function">
    <text evidence="8">Translation factor that promotes translation elongation and termination, particularly upon ribosome stalling at specific amino acid sequence contexts. Binds between the exit (E) and peptidyl (P) site of the ribosome and promotes rescue of stalled ribosome: specifically required for efficient translation of polyproline-containing peptides as well as other motifs that stall the ribosome. Acts as ribosome quality control (RQC) cofactor by joining the RQC complex to facilitate peptidyl transfer during CAT tailing step.</text>
</comment>
<evidence type="ECO:0000259" key="9">
    <source>
        <dbReference type="SMART" id="SM01376"/>
    </source>
</evidence>
<gene>
    <name evidence="10" type="ORF">OFUS_LOCUS24011</name>
</gene>
<dbReference type="FunFam" id="2.30.30.30:FF:000007">
    <property type="entry name" value="Eukaryotic translation initiation factor 5A"/>
    <property type="match status" value="1"/>
</dbReference>
<proteinExistence type="inferred from homology"/>
<dbReference type="InterPro" id="IPR020189">
    <property type="entry name" value="IF5A_C"/>
</dbReference>
<feature type="domain" description="Translation initiation factor 5A C-terminal" evidence="9">
    <location>
        <begin position="82"/>
        <end position="150"/>
    </location>
</feature>
<dbReference type="Pfam" id="PF01287">
    <property type="entry name" value="eIF-5a"/>
    <property type="match status" value="1"/>
</dbReference>
<dbReference type="SMART" id="SM01376">
    <property type="entry name" value="eIF-5a"/>
    <property type="match status" value="1"/>
</dbReference>
<dbReference type="GO" id="GO:0003723">
    <property type="term" value="F:RNA binding"/>
    <property type="evidence" value="ECO:0007669"/>
    <property type="project" value="UniProtKB-KW"/>
</dbReference>
<dbReference type="Gene3D" id="2.40.50.140">
    <property type="entry name" value="Nucleic acid-binding proteins"/>
    <property type="match status" value="1"/>
</dbReference>
<evidence type="ECO:0000256" key="8">
    <source>
        <dbReference type="RuleBase" id="RU362005"/>
    </source>
</evidence>
<evidence type="ECO:0000313" key="11">
    <source>
        <dbReference type="Proteomes" id="UP000749559"/>
    </source>
</evidence>
<dbReference type="InterPro" id="IPR001884">
    <property type="entry name" value="IF5A-like"/>
</dbReference>
<dbReference type="FunFam" id="2.40.50.140:FF:000034">
    <property type="entry name" value="Eukaryotic translation initiation factor 5A"/>
    <property type="match status" value="1"/>
</dbReference>
<dbReference type="GO" id="GO:0045905">
    <property type="term" value="P:positive regulation of translational termination"/>
    <property type="evidence" value="ECO:0007669"/>
    <property type="project" value="UniProtKB-UniRule"/>
</dbReference>
<keyword evidence="4" id="KW-0251">Elongation factor</keyword>